<dbReference type="SUPFAM" id="SSF56784">
    <property type="entry name" value="HAD-like"/>
    <property type="match status" value="1"/>
</dbReference>
<sequence>MGARSVKTPVVSLDGAGTVIFGKNYLSSPGQVKLYSFVAESISKLRSVGFKIIAVTNQFDIGRGNIYGRKICGK</sequence>
<reference evidence="1 2" key="1">
    <citation type="submission" date="2015-11" db="EMBL/GenBank/DDBJ databases">
        <title>Evidence for parallel genomic evolution in an endosymbiosis of termite gut flagellates.</title>
        <authorList>
            <person name="Zheng H."/>
        </authorList>
    </citation>
    <scope>NUCLEOTIDE SEQUENCE [LARGE SCALE GENOMIC DNA]</scope>
    <source>
        <strain evidence="1 2">CET450</strain>
    </source>
</reference>
<dbReference type="Gene3D" id="3.40.50.1000">
    <property type="entry name" value="HAD superfamily/HAD-like"/>
    <property type="match status" value="1"/>
</dbReference>
<dbReference type="InterPro" id="IPR023214">
    <property type="entry name" value="HAD_sf"/>
</dbReference>
<dbReference type="Proteomes" id="UP000095237">
    <property type="component" value="Unassembled WGS sequence"/>
</dbReference>
<gene>
    <name evidence="1" type="ORF">ATZ36_10115</name>
</gene>
<comment type="caution">
    <text evidence="1">The sequence shown here is derived from an EMBL/GenBank/DDBJ whole genome shotgun (WGS) entry which is preliminary data.</text>
</comment>
<keyword evidence="2" id="KW-1185">Reference proteome</keyword>
<accession>A0A1E5IGQ7</accession>
<proteinExistence type="predicted"/>
<organism evidence="1 2">
    <name type="scientific">Endomicrobium trichonymphae</name>
    <dbReference type="NCBI Taxonomy" id="1408204"/>
    <lineage>
        <taxon>Bacteria</taxon>
        <taxon>Pseudomonadati</taxon>
        <taxon>Elusimicrobiota</taxon>
        <taxon>Endomicrobiia</taxon>
        <taxon>Endomicrobiales</taxon>
        <taxon>Endomicrobiaceae</taxon>
        <taxon>Candidatus Endomicrobiellum</taxon>
    </lineage>
</organism>
<dbReference type="InterPro" id="IPR036412">
    <property type="entry name" value="HAD-like_sf"/>
</dbReference>
<evidence type="ECO:0000313" key="2">
    <source>
        <dbReference type="Proteomes" id="UP000095237"/>
    </source>
</evidence>
<dbReference type="AlphaFoldDB" id="A0A1E5IGQ7"/>
<protein>
    <submittedName>
        <fullName evidence="1">Uncharacterized protein</fullName>
    </submittedName>
</protein>
<name>A0A1E5IGQ7_ENDTX</name>
<evidence type="ECO:0000313" key="1">
    <source>
        <dbReference type="EMBL" id="OEG69343.1"/>
    </source>
</evidence>
<dbReference type="EMBL" id="LNVX01000756">
    <property type="protein sequence ID" value="OEG69343.1"/>
    <property type="molecule type" value="Genomic_DNA"/>
</dbReference>